<name>B1ZQX9_OPITP</name>
<dbReference type="KEGG" id="ote:Oter_0356"/>
<keyword evidence="2" id="KW-0472">Membrane</keyword>
<dbReference type="EMBL" id="CP001032">
    <property type="protein sequence ID" value="ACB73646.1"/>
    <property type="molecule type" value="Genomic_DNA"/>
</dbReference>
<evidence type="ECO:0000256" key="2">
    <source>
        <dbReference type="SAM" id="Phobius"/>
    </source>
</evidence>
<keyword evidence="2" id="KW-1133">Transmembrane helix</keyword>
<gene>
    <name evidence="3" type="ordered locus">Oter_0356</name>
</gene>
<dbReference type="AlphaFoldDB" id="B1ZQX9"/>
<evidence type="ECO:0000313" key="3">
    <source>
        <dbReference type="EMBL" id="ACB73646.1"/>
    </source>
</evidence>
<reference evidence="3 4" key="1">
    <citation type="journal article" date="2011" name="J. Bacteriol.">
        <title>Genome sequence of the verrucomicrobium Opitutus terrae PB90-1, an abundant inhabitant of rice paddy soil ecosystems.</title>
        <authorList>
            <person name="van Passel M.W."/>
            <person name="Kant R."/>
            <person name="Palva A."/>
            <person name="Copeland A."/>
            <person name="Lucas S."/>
            <person name="Lapidus A."/>
            <person name="Glavina del Rio T."/>
            <person name="Pitluck S."/>
            <person name="Goltsman E."/>
            <person name="Clum A."/>
            <person name="Sun H."/>
            <person name="Schmutz J."/>
            <person name="Larimer F.W."/>
            <person name="Land M.L."/>
            <person name="Hauser L."/>
            <person name="Kyrpides N."/>
            <person name="Mikhailova N."/>
            <person name="Richardson P.P."/>
            <person name="Janssen P.H."/>
            <person name="de Vos W.M."/>
            <person name="Smidt H."/>
        </authorList>
    </citation>
    <scope>NUCLEOTIDE SEQUENCE [LARGE SCALE GENOMIC DNA]</scope>
    <source>
        <strain evidence="4">DSM 11246 / JCM 15787 / PB90-1</strain>
    </source>
</reference>
<sequence length="114" mass="11966">MKYVFATVFCAALLLAAVIATGHSLDLGSVIGLLCAAVLPAGLIWDYRKSPRGSRLPRLAQADQPQPAPARVAKPARPVVFTPPPLVPPAIAAPSLPLRRVRQSGDSLVPLRAS</sequence>
<keyword evidence="4" id="KW-1185">Reference proteome</keyword>
<protein>
    <submittedName>
        <fullName evidence="3">Uncharacterized protein</fullName>
    </submittedName>
</protein>
<proteinExistence type="predicted"/>
<organism evidence="3 4">
    <name type="scientific">Opitutus terrae (strain DSM 11246 / JCM 15787 / PB90-1)</name>
    <dbReference type="NCBI Taxonomy" id="452637"/>
    <lineage>
        <taxon>Bacteria</taxon>
        <taxon>Pseudomonadati</taxon>
        <taxon>Verrucomicrobiota</taxon>
        <taxon>Opitutia</taxon>
        <taxon>Opitutales</taxon>
        <taxon>Opitutaceae</taxon>
        <taxon>Opitutus</taxon>
    </lineage>
</organism>
<feature type="compositionally biased region" description="Low complexity" evidence="1">
    <location>
        <begin position="60"/>
        <end position="74"/>
    </location>
</feature>
<keyword evidence="2" id="KW-0812">Transmembrane</keyword>
<evidence type="ECO:0000313" key="4">
    <source>
        <dbReference type="Proteomes" id="UP000007013"/>
    </source>
</evidence>
<dbReference type="HOGENOM" id="CLU_2118579_0_0_0"/>
<feature type="region of interest" description="Disordered" evidence="1">
    <location>
        <begin position="55"/>
        <end position="74"/>
    </location>
</feature>
<accession>B1ZQX9</accession>
<dbReference type="RefSeq" id="WP_012373184.1">
    <property type="nucleotide sequence ID" value="NC_010571.1"/>
</dbReference>
<feature type="transmembrane region" description="Helical" evidence="2">
    <location>
        <begin position="30"/>
        <end position="48"/>
    </location>
</feature>
<evidence type="ECO:0000256" key="1">
    <source>
        <dbReference type="SAM" id="MobiDB-lite"/>
    </source>
</evidence>
<dbReference type="Proteomes" id="UP000007013">
    <property type="component" value="Chromosome"/>
</dbReference>